<evidence type="ECO:0000313" key="3">
    <source>
        <dbReference type="Proteomes" id="UP000327044"/>
    </source>
</evidence>
<accession>A0A5N4B719</accession>
<proteinExistence type="predicted"/>
<dbReference type="Proteomes" id="UP000327044">
    <property type="component" value="Unassembled WGS sequence"/>
</dbReference>
<feature type="compositionally biased region" description="Basic residues" evidence="1">
    <location>
        <begin position="50"/>
        <end position="59"/>
    </location>
</feature>
<dbReference type="InParanoid" id="A0A5N4B719"/>
<protein>
    <submittedName>
        <fullName evidence="2">Uncharacterized protein</fullName>
    </submittedName>
</protein>
<name>A0A5N4B719_PHOPY</name>
<reference evidence="2 3" key="1">
    <citation type="journal article" date="2018" name="Elife">
        <title>Firefly genomes illuminate parallel origins of bioluminescence in beetles.</title>
        <authorList>
            <person name="Fallon T.R."/>
            <person name="Lower S.E."/>
            <person name="Chang C.H."/>
            <person name="Bessho-Uehara M."/>
            <person name="Martin G.J."/>
            <person name="Bewick A.J."/>
            <person name="Behringer M."/>
            <person name="Debat H.J."/>
            <person name="Wong I."/>
            <person name="Day J.C."/>
            <person name="Suvorov A."/>
            <person name="Silva C.J."/>
            <person name="Stanger-Hall K.F."/>
            <person name="Hall D.W."/>
            <person name="Schmitz R.J."/>
            <person name="Nelson D.R."/>
            <person name="Lewis S.M."/>
            <person name="Shigenobu S."/>
            <person name="Bybee S.M."/>
            <person name="Larracuente A.M."/>
            <person name="Oba Y."/>
            <person name="Weng J.K."/>
        </authorList>
    </citation>
    <scope>NUCLEOTIDE SEQUENCE [LARGE SCALE GENOMIC DNA]</scope>
    <source>
        <strain evidence="2">1611_PpyrPB1</strain>
        <tissue evidence="2">Whole body</tissue>
    </source>
</reference>
<organism evidence="2 3">
    <name type="scientific">Photinus pyralis</name>
    <name type="common">Common eastern firefly</name>
    <name type="synonym">Lampyris pyralis</name>
    <dbReference type="NCBI Taxonomy" id="7054"/>
    <lineage>
        <taxon>Eukaryota</taxon>
        <taxon>Metazoa</taxon>
        <taxon>Ecdysozoa</taxon>
        <taxon>Arthropoda</taxon>
        <taxon>Hexapoda</taxon>
        <taxon>Insecta</taxon>
        <taxon>Pterygota</taxon>
        <taxon>Neoptera</taxon>
        <taxon>Endopterygota</taxon>
        <taxon>Coleoptera</taxon>
        <taxon>Polyphaga</taxon>
        <taxon>Elateriformia</taxon>
        <taxon>Elateroidea</taxon>
        <taxon>Lampyridae</taxon>
        <taxon>Lampyrinae</taxon>
        <taxon>Photinus</taxon>
    </lineage>
</organism>
<feature type="region of interest" description="Disordered" evidence="1">
    <location>
        <begin position="34"/>
        <end position="59"/>
    </location>
</feature>
<gene>
    <name evidence="2" type="ORF">PPYR_02324</name>
</gene>
<comment type="caution">
    <text evidence="2">The sequence shown here is derived from an EMBL/GenBank/DDBJ whole genome shotgun (WGS) entry which is preliminary data.</text>
</comment>
<evidence type="ECO:0000256" key="1">
    <source>
        <dbReference type="SAM" id="MobiDB-lite"/>
    </source>
</evidence>
<keyword evidence="3" id="KW-1185">Reference proteome</keyword>
<feature type="compositionally biased region" description="Basic and acidic residues" evidence="1">
    <location>
        <begin position="39"/>
        <end position="49"/>
    </location>
</feature>
<evidence type="ECO:0000313" key="2">
    <source>
        <dbReference type="EMBL" id="KAB0805354.1"/>
    </source>
</evidence>
<dbReference type="AlphaFoldDB" id="A0A5N4B719"/>
<sequence length="76" mass="8979">MSIYTQLGTIKSVDGDVDQDENIVMDTVEGVYKNEEEEGRVGRDKEKQRRPSAHRHRLRRHRWSKMPPHKGAIIYF</sequence>
<dbReference type="EMBL" id="VVIM01000001">
    <property type="protein sequence ID" value="KAB0805354.1"/>
    <property type="molecule type" value="Genomic_DNA"/>
</dbReference>